<gene>
    <name evidence="7" type="ORF">CARN1_0449</name>
</gene>
<keyword evidence="3" id="KW-0347">Helicase</keyword>
<dbReference type="GO" id="GO:0005524">
    <property type="term" value="F:ATP binding"/>
    <property type="evidence" value="ECO:0007669"/>
    <property type="project" value="InterPro"/>
</dbReference>
<dbReference type="PROSITE" id="PS51192">
    <property type="entry name" value="HELICASE_ATP_BIND_1"/>
    <property type="match status" value="1"/>
</dbReference>
<evidence type="ECO:0000259" key="6">
    <source>
        <dbReference type="PROSITE" id="PS51192"/>
    </source>
</evidence>
<dbReference type="SUPFAM" id="SSF52540">
    <property type="entry name" value="P-loop containing nucleoside triphosphate hydrolases"/>
    <property type="match status" value="1"/>
</dbReference>
<dbReference type="InterPro" id="IPR047112">
    <property type="entry name" value="RecG/Mfd"/>
</dbReference>
<dbReference type="EMBL" id="CABL01000003">
    <property type="protein sequence ID" value="CBH74818.1"/>
    <property type="molecule type" value="Genomic_DNA"/>
</dbReference>
<dbReference type="Pfam" id="PF00270">
    <property type="entry name" value="DEAD"/>
    <property type="match status" value="1"/>
</dbReference>
<organism evidence="7">
    <name type="scientific">mine drainage metagenome</name>
    <dbReference type="NCBI Taxonomy" id="410659"/>
    <lineage>
        <taxon>unclassified sequences</taxon>
        <taxon>metagenomes</taxon>
        <taxon>ecological metagenomes</taxon>
    </lineage>
</organism>
<keyword evidence="3" id="KW-0067">ATP-binding</keyword>
<reference evidence="7" key="1">
    <citation type="submission" date="2009-10" db="EMBL/GenBank/DDBJ databases">
        <title>Diversity of trophic interactions inside an arsenic-rich microbial ecosystem.</title>
        <authorList>
            <person name="Bertin P.N."/>
            <person name="Heinrich-Salmeron A."/>
            <person name="Pelletier E."/>
            <person name="Goulhen-Chollet F."/>
            <person name="Arsene-Ploetze F."/>
            <person name="Gallien S."/>
            <person name="Calteau A."/>
            <person name="Vallenet D."/>
            <person name="Casiot C."/>
            <person name="Chane-Woon-Ming B."/>
            <person name="Giloteaux L."/>
            <person name="Barakat M."/>
            <person name="Bonnefoy V."/>
            <person name="Bruneel O."/>
            <person name="Chandler M."/>
            <person name="Cleiss J."/>
            <person name="Duran R."/>
            <person name="Elbaz-Poulichet F."/>
            <person name="Fonknechten N."/>
            <person name="Lauga B."/>
            <person name="Mornico D."/>
            <person name="Ortet P."/>
            <person name="Schaeffer C."/>
            <person name="Siguier P."/>
            <person name="Alexander Thil Smith A."/>
            <person name="Van Dorsselaer A."/>
            <person name="Weissenbach J."/>
            <person name="Medigue C."/>
            <person name="Le Paslier D."/>
        </authorList>
    </citation>
    <scope>NUCLEOTIDE SEQUENCE</scope>
</reference>
<keyword evidence="5" id="KW-0234">DNA repair</keyword>
<dbReference type="InterPro" id="IPR012340">
    <property type="entry name" value="NA-bd_OB-fold"/>
</dbReference>
<evidence type="ECO:0000256" key="1">
    <source>
        <dbReference type="ARBA" id="ARBA00022763"/>
    </source>
</evidence>
<dbReference type="InterPro" id="IPR027417">
    <property type="entry name" value="P-loop_NTPase"/>
</dbReference>
<dbReference type="PANTHER" id="PTHR47964:SF1">
    <property type="entry name" value="ATP-DEPENDENT DNA HELICASE HOMOLOG RECG, CHLOROPLASTIC"/>
    <property type="match status" value="1"/>
</dbReference>
<dbReference type="InterPro" id="IPR014001">
    <property type="entry name" value="Helicase_ATP-bd"/>
</dbReference>
<dbReference type="SMART" id="SM00487">
    <property type="entry name" value="DEXDc"/>
    <property type="match status" value="1"/>
</dbReference>
<comment type="caution">
    <text evidence="7">The sequence shown here is derived from an EMBL/GenBank/DDBJ whole genome shotgun (WGS) entry which is preliminary data.</text>
</comment>
<dbReference type="GO" id="GO:0003678">
    <property type="term" value="F:DNA helicase activity"/>
    <property type="evidence" value="ECO:0007669"/>
    <property type="project" value="TreeGrafter"/>
</dbReference>
<dbReference type="AlphaFoldDB" id="E6PED3"/>
<protein>
    <recommendedName>
        <fullName evidence="6">Helicase ATP-binding domain-containing protein</fullName>
    </recommendedName>
</protein>
<dbReference type="Gene3D" id="3.40.50.300">
    <property type="entry name" value="P-loop containing nucleotide triphosphate hydrolases"/>
    <property type="match status" value="1"/>
</dbReference>
<keyword evidence="3" id="KW-0547">Nucleotide-binding</keyword>
<accession>E6PED3</accession>
<dbReference type="PANTHER" id="PTHR47964">
    <property type="entry name" value="ATP-DEPENDENT DNA HELICASE HOMOLOG RECG, CHLOROPLASTIC"/>
    <property type="match status" value="1"/>
</dbReference>
<evidence type="ECO:0000256" key="3">
    <source>
        <dbReference type="ARBA" id="ARBA00022806"/>
    </source>
</evidence>
<dbReference type="InterPro" id="IPR011545">
    <property type="entry name" value="DEAD/DEAH_box_helicase_dom"/>
</dbReference>
<evidence type="ECO:0000313" key="7">
    <source>
        <dbReference type="EMBL" id="CBH74818.1"/>
    </source>
</evidence>
<feature type="domain" description="Helicase ATP-binding" evidence="6">
    <location>
        <begin position="290"/>
        <end position="441"/>
    </location>
</feature>
<dbReference type="GO" id="GO:0006281">
    <property type="term" value="P:DNA repair"/>
    <property type="evidence" value="ECO:0007669"/>
    <property type="project" value="UniProtKB-KW"/>
</dbReference>
<evidence type="ECO:0000256" key="2">
    <source>
        <dbReference type="ARBA" id="ARBA00022801"/>
    </source>
</evidence>
<evidence type="ECO:0000256" key="5">
    <source>
        <dbReference type="ARBA" id="ARBA00023204"/>
    </source>
</evidence>
<evidence type="ECO:0000256" key="4">
    <source>
        <dbReference type="ARBA" id="ARBA00023125"/>
    </source>
</evidence>
<dbReference type="GO" id="GO:0003677">
    <property type="term" value="F:DNA binding"/>
    <property type="evidence" value="ECO:0007669"/>
    <property type="project" value="UniProtKB-KW"/>
</dbReference>
<proteinExistence type="predicted"/>
<sequence>MEAVRTTEGHGEPFQQSTLWGLNSGSCDTSVPHYFMPDACNGIFTTLREVVFCVPLRYEDRRQSIVAADAVENELAHISGIIERIEERPGRGHRMTWTAHCRDAENAPFRASFFAMTPYHKQLIKIGARFVFQGKPKWFHGLCYLSQPALLSSQDMGRLVPIYRKIGKYGSARVWQAVQSVTRSVTKEQLYNLFPKSLWRLPSALDLPTLWEAFHRMHTPSDLDAVADAVDTLRVFELGESIAAQKVKAVPSAKGDQAVLSDVRAALLRSIFPFTLSPSQLAAEAAIREALASTDPANILIQGGVGSGKSAVAYLAALAQAMGGMEGKRVAVLVAPTTILADQLQERLQEMAKHLDVFIVRGQSGKKFDWPERGVVVGTHGMVGPNTPWEHVGLVVFDEEHRFGADTKNVPASVNRILMSATPIPGTIAAIRFGGMQILRLESNPMGRQVECIALEKSKSREAVHAVRDTVEAGGKAILVYGSIAHEALAPLGETVFIHSPDFGEDQVVRVDNPIDHRQALVAAQSFPEAARVRFLRLNKAFNPAKWWANNAPGGLFGFPVWGMDPTQNNRLFALDQHHFVHQVDGKTVVRSTDQILRLCRSGIVDSAQLFRESQIRRGVDLDKAMPYWRAGFPSSSASRSTEIPPADASRSFSMHSPAIIVPRHGGRESSARAHSSIPASTASSASICSVRVTDRRGSASASPSPISCARSAAHSMNSASSASISRSAVRWAACRHCSGRTTLPSALDAPSLSVRRIAPARRRLR</sequence>
<keyword evidence="1" id="KW-0227">DNA damage</keyword>
<keyword evidence="2" id="KW-0378">Hydrolase</keyword>
<keyword evidence="4" id="KW-0238">DNA-binding</keyword>
<dbReference type="SUPFAM" id="SSF50249">
    <property type="entry name" value="Nucleic acid-binding proteins"/>
    <property type="match status" value="1"/>
</dbReference>
<name>E6PED3_9ZZZZ</name>
<dbReference type="GO" id="GO:0016787">
    <property type="term" value="F:hydrolase activity"/>
    <property type="evidence" value="ECO:0007669"/>
    <property type="project" value="UniProtKB-KW"/>
</dbReference>
<dbReference type="Gene3D" id="2.40.50.140">
    <property type="entry name" value="Nucleic acid-binding proteins"/>
    <property type="match status" value="1"/>
</dbReference>